<dbReference type="RefSeq" id="WP_308478267.1">
    <property type="nucleotide sequence ID" value="NZ_OY726397.1"/>
</dbReference>
<gene>
    <name evidence="4" type="ORF">MU0053_002820</name>
</gene>
<reference evidence="4 5" key="1">
    <citation type="submission" date="2023-08" db="EMBL/GenBank/DDBJ databases">
        <authorList>
            <person name="Folkvardsen B D."/>
            <person name="Norman A."/>
        </authorList>
    </citation>
    <scope>NUCLEOTIDE SEQUENCE [LARGE SCALE GENOMIC DNA]</scope>
    <source>
        <strain evidence="4 5">Mu0053</strain>
    </source>
</reference>
<name>A0ABM9LUQ7_9MYCO</name>
<evidence type="ECO:0000259" key="2">
    <source>
        <dbReference type="Pfam" id="PF05378"/>
    </source>
</evidence>
<dbReference type="PANTHER" id="PTHR11365">
    <property type="entry name" value="5-OXOPROLINASE RELATED"/>
    <property type="match status" value="1"/>
</dbReference>
<dbReference type="InterPro" id="IPR002821">
    <property type="entry name" value="Hydantoinase_A"/>
</dbReference>
<evidence type="ECO:0000313" key="5">
    <source>
        <dbReference type="Proteomes" id="UP001190465"/>
    </source>
</evidence>
<sequence>MAATTISIDTGGTFTDGFILHDGQVHTVKTLTTPHDLLVCFRAVLAAAAEAIGVGVAELLRGTEVVRYATTVGTNQVIERTGPRLGLLTARPAGNAAGVGVFVEPEMVAELADSARETDALPEIRDLLHRGARGLVIAADDDDATERFTEIFRENYPRYCLDAVPLLAAGEVVPDSDASRRVATALFNAYVHPSAADFLYRAEDHLRSLGYRRPLLIVHNDGGAARVARTIAAKTYNSGPMAGLLGAREIARDYGIDSLVTVDMGGTSLDVGVVGDGTVRMLDHGLVAGVEISLALPQLEPFGAGGGSIAWLDGTTLRVGPRSAGAYPGPACFGLGGTEPTVTDADAVLGILRPETFLGGSMPLDVDAARRAYQRIADEMGLSVVETAARVRAALHRETGRQLAAQLTAWGTDPAAATMLAFGGNGPTHCVSIAEAAGMRDVLVMPYAPVFSAYGASTVDIVHRHEAPVPADGEPDPQPRLRNAVLRDMRGEGYHADLVQLETAQHTRDGFSYVSVEGRYSLPRANSAVPTAADAADSASVTGSAEVFWDGYGVVPTTIADRKQVPPGFEVVGPALIDGAASTCVVPPGWVLAIDEHGAFRLRRNGSGKDRA</sequence>
<evidence type="ECO:0000313" key="4">
    <source>
        <dbReference type="EMBL" id="CAJ1504980.1"/>
    </source>
</evidence>
<dbReference type="InterPro" id="IPR049517">
    <property type="entry name" value="ACX-like_C"/>
</dbReference>
<keyword evidence="5" id="KW-1185">Reference proteome</keyword>
<dbReference type="Pfam" id="PF01968">
    <property type="entry name" value="Hydantoinase_A"/>
    <property type="match status" value="1"/>
</dbReference>
<dbReference type="InterPro" id="IPR045079">
    <property type="entry name" value="Oxoprolinase-like"/>
</dbReference>
<proteinExistence type="predicted"/>
<evidence type="ECO:0000259" key="1">
    <source>
        <dbReference type="Pfam" id="PF01968"/>
    </source>
</evidence>
<feature type="domain" description="Acetophenone carboxylase-like C-terminal" evidence="3">
    <location>
        <begin position="535"/>
        <end position="603"/>
    </location>
</feature>
<dbReference type="PANTHER" id="PTHR11365:SF23">
    <property type="entry name" value="HYPOTHETICAL 5-OXOPROLINASE (EUROFUNG)-RELATED"/>
    <property type="match status" value="1"/>
</dbReference>
<organism evidence="4 5">
    <name type="scientific">[Mycobacterium] burgundiense</name>
    <dbReference type="NCBI Taxonomy" id="3064286"/>
    <lineage>
        <taxon>Bacteria</taxon>
        <taxon>Bacillati</taxon>
        <taxon>Actinomycetota</taxon>
        <taxon>Actinomycetes</taxon>
        <taxon>Mycobacteriales</taxon>
        <taxon>Mycobacteriaceae</taxon>
        <taxon>Mycolicibacterium</taxon>
    </lineage>
</organism>
<dbReference type="Pfam" id="PF19278">
    <property type="entry name" value="Hydant_A_C"/>
    <property type="match status" value="1"/>
</dbReference>
<protein>
    <submittedName>
        <fullName evidence="4">Hydantoinase/oxoprolinase family protein</fullName>
    </submittedName>
</protein>
<feature type="domain" description="Hydantoinase A/oxoprolinase" evidence="1">
    <location>
        <begin position="181"/>
        <end position="464"/>
    </location>
</feature>
<feature type="domain" description="Hydantoinase/oxoprolinase N-terminal" evidence="2">
    <location>
        <begin position="6"/>
        <end position="95"/>
    </location>
</feature>
<dbReference type="Proteomes" id="UP001190465">
    <property type="component" value="Chromosome"/>
</dbReference>
<evidence type="ECO:0000259" key="3">
    <source>
        <dbReference type="Pfam" id="PF19278"/>
    </source>
</evidence>
<dbReference type="EMBL" id="OY726397">
    <property type="protein sequence ID" value="CAJ1504980.1"/>
    <property type="molecule type" value="Genomic_DNA"/>
</dbReference>
<dbReference type="Pfam" id="PF05378">
    <property type="entry name" value="Hydant_A_N"/>
    <property type="match status" value="1"/>
</dbReference>
<accession>A0ABM9LUQ7</accession>
<dbReference type="InterPro" id="IPR008040">
    <property type="entry name" value="Hydant_A_N"/>
</dbReference>